<reference evidence="4" key="1">
    <citation type="submission" date="2021-01" db="EMBL/GenBank/DDBJ databases">
        <authorList>
            <person name="Corre E."/>
            <person name="Pelletier E."/>
            <person name="Niang G."/>
            <person name="Scheremetjew M."/>
            <person name="Finn R."/>
            <person name="Kale V."/>
            <person name="Holt S."/>
            <person name="Cochrane G."/>
            <person name="Meng A."/>
            <person name="Brown T."/>
            <person name="Cohen L."/>
        </authorList>
    </citation>
    <scope>NUCLEOTIDE SEQUENCE</scope>
    <source>
        <strain evidence="4">NIES-381</strain>
    </source>
</reference>
<sequence>VTILMSGESSYVLSHETPSTKSHVVVAVALVVATGTYLGLSSTSPMSFLHVAPSSIRINPTSIVARDVRHPHSVVRTLGLRPFAEAMPNQQMSLDMAREVTVAQRMPISIPHVGLPWMSSLFVLLSAAIGGAMAFHFKAQRRSQTEVAMMSTSGENTYKLRYFDAKGVVELSRFMFAIADVSYEDYRYKFSFGVPGDMRTIQKPEFDADKAEGVFDTNMGRLPVLEVNGTRIAQSKTIERYLARQFGFMGSNEIEAAQVDMVCEHVRDIKDRYQKAKTSPSPMPLPPQERDAAMEKWYNEDLAEWCAKLEKCLGSEGWAVGSKFSLADLSIWALFADGMDKPEVVQGVYSKYPGLKNVCDSVAALPGVQQWMQTRPPTPF</sequence>
<dbReference type="SFLD" id="SFLDS00019">
    <property type="entry name" value="Glutathione_Transferase_(cytos"/>
    <property type="match status" value="1"/>
</dbReference>
<name>A0A7S1NTY6_9EUGL</name>
<dbReference type="InterPro" id="IPR036282">
    <property type="entry name" value="Glutathione-S-Trfase_C_sf"/>
</dbReference>
<evidence type="ECO:0008006" key="5">
    <source>
        <dbReference type="Google" id="ProtNLM"/>
    </source>
</evidence>
<dbReference type="InterPro" id="IPR004046">
    <property type="entry name" value="GST_C"/>
</dbReference>
<evidence type="ECO:0000259" key="3">
    <source>
        <dbReference type="PROSITE" id="PS50405"/>
    </source>
</evidence>
<dbReference type="InterPro" id="IPR004045">
    <property type="entry name" value="Glutathione_S-Trfase_N"/>
</dbReference>
<keyword evidence="1" id="KW-1133">Transmembrane helix</keyword>
<dbReference type="InterPro" id="IPR050213">
    <property type="entry name" value="GST_superfamily"/>
</dbReference>
<dbReference type="PANTHER" id="PTHR11571">
    <property type="entry name" value="GLUTATHIONE S-TRANSFERASE"/>
    <property type="match status" value="1"/>
</dbReference>
<dbReference type="PANTHER" id="PTHR11571:SF150">
    <property type="entry name" value="GLUTATHIONE S-TRANSFERASE"/>
    <property type="match status" value="1"/>
</dbReference>
<dbReference type="Gene3D" id="3.40.30.10">
    <property type="entry name" value="Glutaredoxin"/>
    <property type="match status" value="1"/>
</dbReference>
<dbReference type="SUPFAM" id="SSF52833">
    <property type="entry name" value="Thioredoxin-like"/>
    <property type="match status" value="1"/>
</dbReference>
<dbReference type="EMBL" id="HBGA01133236">
    <property type="protein sequence ID" value="CAD9038184.1"/>
    <property type="molecule type" value="Transcribed_RNA"/>
</dbReference>
<dbReference type="InterPro" id="IPR040079">
    <property type="entry name" value="Glutathione_S-Trfase"/>
</dbReference>
<keyword evidence="1" id="KW-0472">Membrane</keyword>
<feature type="non-terminal residue" evidence="4">
    <location>
        <position position="1"/>
    </location>
</feature>
<dbReference type="Gene3D" id="1.20.1050.10">
    <property type="match status" value="1"/>
</dbReference>
<dbReference type="SUPFAM" id="SSF47616">
    <property type="entry name" value="GST C-terminal domain-like"/>
    <property type="match status" value="1"/>
</dbReference>
<dbReference type="GO" id="GO:0004364">
    <property type="term" value="F:glutathione transferase activity"/>
    <property type="evidence" value="ECO:0007669"/>
    <property type="project" value="TreeGrafter"/>
</dbReference>
<dbReference type="Pfam" id="PF14497">
    <property type="entry name" value="GST_C_3"/>
    <property type="match status" value="1"/>
</dbReference>
<evidence type="ECO:0000313" key="4">
    <source>
        <dbReference type="EMBL" id="CAD9038184.1"/>
    </source>
</evidence>
<dbReference type="InterPro" id="IPR010987">
    <property type="entry name" value="Glutathione-S-Trfase_C-like"/>
</dbReference>
<keyword evidence="1" id="KW-0812">Transmembrane</keyword>
<evidence type="ECO:0000259" key="2">
    <source>
        <dbReference type="PROSITE" id="PS50404"/>
    </source>
</evidence>
<dbReference type="SFLD" id="SFLDG00363">
    <property type="entry name" value="AMPS_(cytGST):_Alpha-__Mu-__Pi"/>
    <property type="match status" value="1"/>
</dbReference>
<evidence type="ECO:0000256" key="1">
    <source>
        <dbReference type="SAM" id="Phobius"/>
    </source>
</evidence>
<dbReference type="PROSITE" id="PS50405">
    <property type="entry name" value="GST_CTER"/>
    <property type="match status" value="1"/>
</dbReference>
<dbReference type="SFLD" id="SFLDG01205">
    <property type="entry name" value="AMPS.1"/>
    <property type="match status" value="1"/>
</dbReference>
<feature type="domain" description="GST C-terminal" evidence="3">
    <location>
        <begin position="252"/>
        <end position="380"/>
    </location>
</feature>
<feature type="transmembrane region" description="Helical" evidence="1">
    <location>
        <begin position="20"/>
        <end position="40"/>
    </location>
</feature>
<dbReference type="AlphaFoldDB" id="A0A7S1NTY6"/>
<dbReference type="CDD" id="cd03039">
    <property type="entry name" value="GST_N_Sigma_like"/>
    <property type="match status" value="1"/>
</dbReference>
<dbReference type="PROSITE" id="PS50404">
    <property type="entry name" value="GST_NTER"/>
    <property type="match status" value="1"/>
</dbReference>
<accession>A0A7S1NTY6</accession>
<dbReference type="GO" id="GO:0006749">
    <property type="term" value="P:glutathione metabolic process"/>
    <property type="evidence" value="ECO:0007669"/>
    <property type="project" value="TreeGrafter"/>
</dbReference>
<proteinExistence type="predicted"/>
<feature type="domain" description="GST N-terminal" evidence="2">
    <location>
        <begin position="156"/>
        <end position="250"/>
    </location>
</feature>
<dbReference type="InterPro" id="IPR036249">
    <property type="entry name" value="Thioredoxin-like_sf"/>
</dbReference>
<feature type="transmembrane region" description="Helical" evidence="1">
    <location>
        <begin position="115"/>
        <end position="137"/>
    </location>
</feature>
<gene>
    <name evidence="4" type="ORF">EGYM00392_LOCUS49344</name>
</gene>
<protein>
    <recommendedName>
        <fullName evidence="5">Glutathione transferase</fullName>
    </recommendedName>
</protein>
<organism evidence="4">
    <name type="scientific">Eutreptiella gymnastica</name>
    <dbReference type="NCBI Taxonomy" id="73025"/>
    <lineage>
        <taxon>Eukaryota</taxon>
        <taxon>Discoba</taxon>
        <taxon>Euglenozoa</taxon>
        <taxon>Euglenida</taxon>
        <taxon>Spirocuta</taxon>
        <taxon>Euglenophyceae</taxon>
        <taxon>Eutreptiales</taxon>
        <taxon>Eutreptiaceae</taxon>
        <taxon>Eutreptiella</taxon>
    </lineage>
</organism>